<dbReference type="PANTHER" id="PTHR11895:SF7">
    <property type="entry name" value="GLUTAMYL-TRNA(GLN) AMIDOTRANSFERASE SUBUNIT A, MITOCHONDRIAL"/>
    <property type="match status" value="1"/>
</dbReference>
<organism evidence="5 6">
    <name type="scientific">Prescottella soli</name>
    <dbReference type="NCBI Taxonomy" id="1543852"/>
    <lineage>
        <taxon>Bacteria</taxon>
        <taxon>Bacillati</taxon>
        <taxon>Actinomycetota</taxon>
        <taxon>Actinomycetes</taxon>
        <taxon>Mycobacteriales</taxon>
        <taxon>Nocardiaceae</taxon>
        <taxon>Prescottella</taxon>
    </lineage>
</organism>
<comment type="catalytic activity">
    <reaction evidence="1">
        <text>a monocarboxylic acid amide + H2O = a monocarboxylate + NH4(+)</text>
        <dbReference type="Rhea" id="RHEA:12020"/>
        <dbReference type="ChEBI" id="CHEBI:15377"/>
        <dbReference type="ChEBI" id="CHEBI:28938"/>
        <dbReference type="ChEBI" id="CHEBI:35757"/>
        <dbReference type="ChEBI" id="CHEBI:83628"/>
        <dbReference type="EC" id="3.5.1.4"/>
    </reaction>
</comment>
<dbReference type="SUPFAM" id="SSF75304">
    <property type="entry name" value="Amidase signature (AS) enzymes"/>
    <property type="match status" value="1"/>
</dbReference>
<dbReference type="InterPro" id="IPR023631">
    <property type="entry name" value="Amidase_dom"/>
</dbReference>
<protein>
    <recommendedName>
        <fullName evidence="3">amidase</fullName>
        <ecNumber evidence="3">3.5.1.4</ecNumber>
    </recommendedName>
</protein>
<dbReference type="EMBL" id="JBDLNU010000004">
    <property type="protein sequence ID" value="MFM1729689.1"/>
    <property type="molecule type" value="Genomic_DNA"/>
</dbReference>
<feature type="domain" description="Amidase" evidence="4">
    <location>
        <begin position="28"/>
        <end position="450"/>
    </location>
</feature>
<evidence type="ECO:0000313" key="5">
    <source>
        <dbReference type="EMBL" id="MFM1729689.1"/>
    </source>
</evidence>
<dbReference type="PROSITE" id="PS00571">
    <property type="entry name" value="AMIDASES"/>
    <property type="match status" value="1"/>
</dbReference>
<dbReference type="InterPro" id="IPR000120">
    <property type="entry name" value="Amidase"/>
</dbReference>
<dbReference type="RefSeq" id="WP_348603541.1">
    <property type="nucleotide sequence ID" value="NZ_CP157276.1"/>
</dbReference>
<dbReference type="InterPro" id="IPR020556">
    <property type="entry name" value="Amidase_CS"/>
</dbReference>
<evidence type="ECO:0000256" key="1">
    <source>
        <dbReference type="ARBA" id="ARBA00001311"/>
    </source>
</evidence>
<evidence type="ECO:0000313" key="6">
    <source>
        <dbReference type="Proteomes" id="UP001629744"/>
    </source>
</evidence>
<accession>A0ABW9FX16</accession>
<gene>
    <name evidence="5" type="ORF">ABEU19_003203</name>
</gene>
<evidence type="ECO:0000256" key="2">
    <source>
        <dbReference type="ARBA" id="ARBA00009199"/>
    </source>
</evidence>
<proteinExistence type="inferred from homology"/>
<dbReference type="InterPro" id="IPR036928">
    <property type="entry name" value="AS_sf"/>
</dbReference>
<dbReference type="PANTHER" id="PTHR11895">
    <property type="entry name" value="TRANSAMIDASE"/>
    <property type="match status" value="1"/>
</dbReference>
<evidence type="ECO:0000256" key="3">
    <source>
        <dbReference type="ARBA" id="ARBA00012922"/>
    </source>
</evidence>
<keyword evidence="6" id="KW-1185">Reference proteome</keyword>
<comment type="similarity">
    <text evidence="2">Belongs to the amidase family.</text>
</comment>
<sequence>MSMESLYDGQDMTGLAASIRNGDVSAREVVEFALRRVEERNGTVNAVVVDRAAEALAEVDTGLPDGPLRGIPFLIKDLHADVAGLPTSNGSRLFAGRVAERDTELVSRYRRAGLVIIGKTNTPEFGQNASTEPVLFGPTRNPRRLTHGVGGSSGGAAAAVAVGITPAAHASDGGGSIRIPASANGLVGLKPSRGRMPSGSPLAGPLSVEHAVTRSVRDTALLLDLTSGPAMGAPFGVAPPARPYVGEVGADPGKLCIGITTTMPNGEQVHPDCAAVASDVGVMLEKLGHHVETAAPVFHQDALAAAMQYLMSAPMSVEIDHRLAELGRELRDDDLETMARVQYERCKSQSVTDLSFAYTELERTARDIGRFFTEFDLLLTPTLGSPTPPLGLLDAMDLEAMWKHAGVYGALTSPFNSGGQPAISLPLGKDSTGMPLGAQLVAAHGREDLLIRVASQLEAAYPWTTSPAWPAVTG</sequence>
<dbReference type="Proteomes" id="UP001629744">
    <property type="component" value="Unassembled WGS sequence"/>
</dbReference>
<dbReference type="Gene3D" id="3.90.1300.10">
    <property type="entry name" value="Amidase signature (AS) domain"/>
    <property type="match status" value="1"/>
</dbReference>
<evidence type="ECO:0000259" key="4">
    <source>
        <dbReference type="Pfam" id="PF01425"/>
    </source>
</evidence>
<dbReference type="Pfam" id="PF01425">
    <property type="entry name" value="Amidase"/>
    <property type="match status" value="1"/>
</dbReference>
<comment type="caution">
    <text evidence="5">The sequence shown here is derived from an EMBL/GenBank/DDBJ whole genome shotgun (WGS) entry which is preliminary data.</text>
</comment>
<name>A0ABW9FX16_9NOCA</name>
<reference evidence="5 6" key="1">
    <citation type="submission" date="2023-11" db="EMBL/GenBank/DDBJ databases">
        <authorList>
            <person name="Val-Calvo J."/>
            <person name="Scortti M."/>
            <person name="Vazquez-Boland J."/>
        </authorList>
    </citation>
    <scope>NUCLEOTIDE SEQUENCE [LARGE SCALE GENOMIC DNA]</scope>
    <source>
        <strain evidence="5 6">DSM 46662</strain>
    </source>
</reference>
<dbReference type="EC" id="3.5.1.4" evidence="3"/>